<keyword evidence="3" id="KW-0285">Flavoprotein</keyword>
<evidence type="ECO:0000313" key="8">
    <source>
        <dbReference type="Proteomes" id="UP001161757"/>
    </source>
</evidence>
<dbReference type="AlphaFoldDB" id="A0AAN6ENF9"/>
<dbReference type="SUPFAM" id="SSF54373">
    <property type="entry name" value="FAD-linked reductases, C-terminal domain"/>
    <property type="match status" value="1"/>
</dbReference>
<dbReference type="PROSITE" id="PS00624">
    <property type="entry name" value="GMC_OXRED_2"/>
    <property type="match status" value="1"/>
</dbReference>
<feature type="domain" description="Glucose-methanol-choline oxidoreductase N-terminal" evidence="5">
    <location>
        <begin position="114"/>
        <end position="137"/>
    </location>
</feature>
<dbReference type="InterPro" id="IPR007867">
    <property type="entry name" value="GMC_OxRtase_C"/>
</dbReference>
<comment type="caution">
    <text evidence="7">The sequence shown here is derived from an EMBL/GenBank/DDBJ whole genome shotgun (WGS) entry which is preliminary data.</text>
</comment>
<protein>
    <recommendedName>
        <fullName evidence="5 6">Glucose-methanol-choline oxidoreductase N-terminal domain-containing protein</fullName>
    </recommendedName>
</protein>
<dbReference type="Pfam" id="PF05199">
    <property type="entry name" value="GMC_oxred_C"/>
    <property type="match status" value="1"/>
</dbReference>
<dbReference type="PIRSF" id="PIRSF000137">
    <property type="entry name" value="Alcohol_oxidase"/>
    <property type="match status" value="1"/>
</dbReference>
<dbReference type="PANTHER" id="PTHR11552:SF210">
    <property type="entry name" value="GLUCOSE-METHANOL-CHOLINE OXIDOREDUCTASE N-TERMINAL DOMAIN-CONTAINING PROTEIN-RELATED"/>
    <property type="match status" value="1"/>
</dbReference>
<proteinExistence type="inferred from homology"/>
<dbReference type="InterPro" id="IPR000172">
    <property type="entry name" value="GMC_OxRdtase_N"/>
</dbReference>
<comment type="similarity">
    <text evidence="1 3">Belongs to the GMC oxidoreductase family.</text>
</comment>
<dbReference type="PANTHER" id="PTHR11552">
    <property type="entry name" value="GLUCOSE-METHANOL-CHOLINE GMC OXIDOREDUCTASE"/>
    <property type="match status" value="1"/>
</dbReference>
<gene>
    <name evidence="7" type="ORF">HRR80_007574</name>
</gene>
<evidence type="ECO:0000256" key="1">
    <source>
        <dbReference type="ARBA" id="ARBA00010790"/>
    </source>
</evidence>
<feature type="binding site" evidence="2">
    <location>
        <position position="271"/>
    </location>
    <ligand>
        <name>FAD</name>
        <dbReference type="ChEBI" id="CHEBI:57692"/>
    </ligand>
</feature>
<dbReference type="Pfam" id="PF00732">
    <property type="entry name" value="GMC_oxred_N"/>
    <property type="match status" value="1"/>
</dbReference>
<dbReference type="PROSITE" id="PS00623">
    <property type="entry name" value="GMC_OXRED_1"/>
    <property type="match status" value="1"/>
</dbReference>
<evidence type="ECO:0000256" key="2">
    <source>
        <dbReference type="PIRSR" id="PIRSR000137-2"/>
    </source>
</evidence>
<dbReference type="Proteomes" id="UP001161757">
    <property type="component" value="Unassembled WGS sequence"/>
</dbReference>
<evidence type="ECO:0000256" key="4">
    <source>
        <dbReference type="SAM" id="MobiDB-lite"/>
    </source>
</evidence>
<accession>A0AAN6ENF9</accession>
<dbReference type="Gene3D" id="3.50.50.60">
    <property type="entry name" value="FAD/NAD(P)-binding domain"/>
    <property type="match status" value="1"/>
</dbReference>
<sequence>MTNTNGVTGLDGVNGTDGSGKSGHVSVEEFVQQQSYDYIICGGGTAGLTVAARLTENPEVTVGVIEAGKNRLGDALVDTPALFLQMLGNKEYDWTFDTVPQVGNKSKIHHVPRGRALGGSSAINYMMYVRGSDHDYDDWAELANDPAWSSAKLKEYMRKHQSLEPIDEQVIDRTCMPFVGDNHGTSGPVRTSFNDFRLPLEDDIVKAADQATGFDKKPIDPWSGDHIGFYNTLGTVVRTGADKGKRSYAARGYFQANQHRPNLKVITESLVSRVILDENKTATGVEFIHNGHKHTIRANREVIVAGGAINTPQILELSGIGDPKVLEAAGIECLVELPSVGTNYQDHVVSAIVYQLAPDQMSGDSIYKPEVMAEAQKALAEMQGGPLTSIQSVQGFFPCSLFLEPGELDEIVASTRKTQEDPSTPAFQKKQLDKVIAHLRDPHSANLQFVFIAATADMVHGVQDQSKLWPPPSDTSGATPDGITLAVCVQYPVSRGHVHIRSADPTAYPEVDPGYLSHEADVAVLAAGIKFIESLARAPALQGKLGPRIQPSRKDFPHLDTVDARRAAVREFCLGEYHSCGSCAMGDTVDSRLRVLGGVKKLRVVDASVFPNNVSGNIVSSVYMLAEKAADLIKEDWEFDVLGKVKAQVQAKAEKGP</sequence>
<reference evidence="7" key="1">
    <citation type="submission" date="2023-01" db="EMBL/GenBank/DDBJ databases">
        <title>Exophiala dermititidis isolated from Cystic Fibrosis Patient.</title>
        <authorList>
            <person name="Kurbessoian T."/>
            <person name="Crocker A."/>
            <person name="Murante D."/>
            <person name="Hogan D.A."/>
            <person name="Stajich J.E."/>
        </authorList>
    </citation>
    <scope>NUCLEOTIDE SEQUENCE</scope>
    <source>
        <strain evidence="7">Ex8</strain>
    </source>
</reference>
<dbReference type="InterPro" id="IPR036188">
    <property type="entry name" value="FAD/NAD-bd_sf"/>
</dbReference>
<keyword evidence="2 3" id="KW-0274">FAD</keyword>
<evidence type="ECO:0000259" key="5">
    <source>
        <dbReference type="PROSITE" id="PS00623"/>
    </source>
</evidence>
<evidence type="ECO:0000256" key="3">
    <source>
        <dbReference type="RuleBase" id="RU003968"/>
    </source>
</evidence>
<organism evidence="7 8">
    <name type="scientific">Exophiala dermatitidis</name>
    <name type="common">Black yeast-like fungus</name>
    <name type="synonym">Wangiella dermatitidis</name>
    <dbReference type="NCBI Taxonomy" id="5970"/>
    <lineage>
        <taxon>Eukaryota</taxon>
        <taxon>Fungi</taxon>
        <taxon>Dikarya</taxon>
        <taxon>Ascomycota</taxon>
        <taxon>Pezizomycotina</taxon>
        <taxon>Eurotiomycetes</taxon>
        <taxon>Chaetothyriomycetidae</taxon>
        <taxon>Chaetothyriales</taxon>
        <taxon>Herpotrichiellaceae</taxon>
        <taxon>Exophiala</taxon>
    </lineage>
</organism>
<dbReference type="InterPro" id="IPR012132">
    <property type="entry name" value="GMC_OxRdtase"/>
</dbReference>
<evidence type="ECO:0000259" key="6">
    <source>
        <dbReference type="PROSITE" id="PS00624"/>
    </source>
</evidence>
<evidence type="ECO:0000313" key="7">
    <source>
        <dbReference type="EMBL" id="KAJ8988551.1"/>
    </source>
</evidence>
<feature type="domain" description="Glucose-methanol-choline oxidoreductase N-terminal" evidence="6">
    <location>
        <begin position="307"/>
        <end position="321"/>
    </location>
</feature>
<dbReference type="GO" id="GO:0050660">
    <property type="term" value="F:flavin adenine dinucleotide binding"/>
    <property type="evidence" value="ECO:0007669"/>
    <property type="project" value="InterPro"/>
</dbReference>
<name>A0AAN6ENF9_EXODE</name>
<feature type="region of interest" description="Disordered" evidence="4">
    <location>
        <begin position="1"/>
        <end position="23"/>
    </location>
</feature>
<dbReference type="SUPFAM" id="SSF51905">
    <property type="entry name" value="FAD/NAD(P)-binding domain"/>
    <property type="match status" value="1"/>
</dbReference>
<dbReference type="EMBL" id="JAJGCB010000018">
    <property type="protein sequence ID" value="KAJ8988551.1"/>
    <property type="molecule type" value="Genomic_DNA"/>
</dbReference>
<dbReference type="GO" id="GO:0016614">
    <property type="term" value="F:oxidoreductase activity, acting on CH-OH group of donors"/>
    <property type="evidence" value="ECO:0007669"/>
    <property type="project" value="InterPro"/>
</dbReference>
<comment type="cofactor">
    <cofactor evidence="2">
        <name>FAD</name>
        <dbReference type="ChEBI" id="CHEBI:57692"/>
    </cofactor>
</comment>
<dbReference type="Gene3D" id="3.30.560.10">
    <property type="entry name" value="Glucose Oxidase, domain 3"/>
    <property type="match status" value="1"/>
</dbReference>